<keyword evidence="1" id="KW-1133">Transmembrane helix</keyword>
<reference evidence="2" key="1">
    <citation type="submission" date="2014-11" db="EMBL/GenBank/DDBJ databases">
        <authorList>
            <person name="Amaro Gonzalez C."/>
        </authorList>
    </citation>
    <scope>NUCLEOTIDE SEQUENCE</scope>
</reference>
<accession>A0A0E9QZS9</accession>
<evidence type="ECO:0000256" key="1">
    <source>
        <dbReference type="SAM" id="Phobius"/>
    </source>
</evidence>
<protein>
    <submittedName>
        <fullName evidence="2">Uncharacterized protein</fullName>
    </submittedName>
</protein>
<keyword evidence="1" id="KW-0812">Transmembrane</keyword>
<feature type="transmembrane region" description="Helical" evidence="1">
    <location>
        <begin position="12"/>
        <end position="38"/>
    </location>
</feature>
<name>A0A0E9QZS9_ANGAN</name>
<organism evidence="2">
    <name type="scientific">Anguilla anguilla</name>
    <name type="common">European freshwater eel</name>
    <name type="synonym">Muraena anguilla</name>
    <dbReference type="NCBI Taxonomy" id="7936"/>
    <lineage>
        <taxon>Eukaryota</taxon>
        <taxon>Metazoa</taxon>
        <taxon>Chordata</taxon>
        <taxon>Craniata</taxon>
        <taxon>Vertebrata</taxon>
        <taxon>Euteleostomi</taxon>
        <taxon>Actinopterygii</taxon>
        <taxon>Neopterygii</taxon>
        <taxon>Teleostei</taxon>
        <taxon>Anguilliformes</taxon>
        <taxon>Anguillidae</taxon>
        <taxon>Anguilla</taxon>
    </lineage>
</organism>
<dbReference type="AlphaFoldDB" id="A0A0E9QZS9"/>
<proteinExistence type="predicted"/>
<evidence type="ECO:0000313" key="2">
    <source>
        <dbReference type="EMBL" id="JAH22349.1"/>
    </source>
</evidence>
<keyword evidence="1" id="KW-0472">Membrane</keyword>
<reference evidence="2" key="2">
    <citation type="journal article" date="2015" name="Fish Shellfish Immunol.">
        <title>Early steps in the European eel (Anguilla anguilla)-Vibrio vulnificus interaction in the gills: Role of the RtxA13 toxin.</title>
        <authorList>
            <person name="Callol A."/>
            <person name="Pajuelo D."/>
            <person name="Ebbesson L."/>
            <person name="Teles M."/>
            <person name="MacKenzie S."/>
            <person name="Amaro C."/>
        </authorList>
    </citation>
    <scope>NUCLEOTIDE SEQUENCE</scope>
</reference>
<sequence length="39" mass="4416">MREVMCEYARTLSTILGCECASSIFVLFFLIMTCSLYAV</sequence>
<dbReference type="EMBL" id="GBXM01086228">
    <property type="protein sequence ID" value="JAH22349.1"/>
    <property type="molecule type" value="Transcribed_RNA"/>
</dbReference>